<dbReference type="SUPFAM" id="SSF54928">
    <property type="entry name" value="RNA-binding domain, RBD"/>
    <property type="match status" value="1"/>
</dbReference>
<feature type="compositionally biased region" description="Polar residues" evidence="5">
    <location>
        <begin position="428"/>
        <end position="445"/>
    </location>
</feature>
<evidence type="ECO:0000313" key="8">
    <source>
        <dbReference type="Proteomes" id="UP000298416"/>
    </source>
</evidence>
<feature type="domain" description="UPF3" evidence="6">
    <location>
        <begin position="123"/>
        <end position="244"/>
    </location>
</feature>
<feature type="region of interest" description="Disordered" evidence="5">
    <location>
        <begin position="334"/>
        <end position="358"/>
    </location>
</feature>
<protein>
    <recommendedName>
        <fullName evidence="6">UPF3 domain-containing protein</fullName>
    </recommendedName>
</protein>
<evidence type="ECO:0000256" key="5">
    <source>
        <dbReference type="SAM" id="MobiDB-lite"/>
    </source>
</evidence>
<dbReference type="Proteomes" id="UP000298416">
    <property type="component" value="Unassembled WGS sequence"/>
</dbReference>
<keyword evidence="3" id="KW-0866">Nonsense-mediated mRNA decay</keyword>
<reference evidence="7" key="1">
    <citation type="submission" date="2018-01" db="EMBL/GenBank/DDBJ databases">
        <authorList>
            <person name="Mao J.F."/>
        </authorList>
    </citation>
    <scope>NUCLEOTIDE SEQUENCE</scope>
    <source>
        <strain evidence="7">Huo1</strain>
        <tissue evidence="7">Leaf</tissue>
    </source>
</reference>
<dbReference type="EMBL" id="PNBA02000012">
    <property type="protein sequence ID" value="KAG6406379.1"/>
    <property type="molecule type" value="Genomic_DNA"/>
</dbReference>
<dbReference type="GO" id="GO:0005730">
    <property type="term" value="C:nucleolus"/>
    <property type="evidence" value="ECO:0007669"/>
    <property type="project" value="TreeGrafter"/>
</dbReference>
<dbReference type="GO" id="GO:0005737">
    <property type="term" value="C:cytoplasm"/>
    <property type="evidence" value="ECO:0007669"/>
    <property type="project" value="TreeGrafter"/>
</dbReference>
<gene>
    <name evidence="7" type="ORF">SASPL_133979</name>
</gene>
<sequence length="672" mass="74729">MKGPLDRTKVVLRHLPPTISQSNLVDHIDSRFSGRYHWFSFRPGKSRNGGGYSIGGVISAYFLVQVKLSDLFTVGYGCHGRVVLGLSVQWDHWEFKSNHLLHMGNLLPYGLLVLYGKDYSLVSPKHLKYARAYIDFNKPDDVIEFAEVFKGHVFVNEKGTQFRTIVEYAPSQRVPKQWSKKDGREGTILKDPEYLEFLEFLAKPVENLPSAEIQLERKEAERAGAPKEGPIVTPLMDFVRQKRAAKGGARRTVLNGKSSRRAGGMPSRNPVSGSSKRGSEKRTSTTMVTRFLDAILESAIDRSYVLRDSSKILGNKDKSTYSLARKQDVQQLNDKPINSGSITGNELLEGENGSTGSGKKKILLLKGKEKEIPNVFLWKPIAVQVSGGSLMQQNTASPDKTAAPKHNQQREASGKIIRSILLSRDTRQNQPSLGPQSELPIQSSTQERDKKPPRPPSVQSLQKDTNGAPEDKLVSNDLHVLPTEKQGRRGRNKDRPDRGVWTPLRRSDGLHSSDESLSLPASQTSETGDAAEGTHVESKQDMLVTRGGDFRPLGGGRGRHFSSDNGPYRHGIRRGSAYDVKEADGSSIVEGKSSKRGGSSGYGSNEHKSGCPREYPANAGYMETDVFSLEDHRGLSVLPECYRWFILIDKAMHLQFLPLIYWLSGMMMTFIR</sequence>
<keyword evidence="4" id="KW-0539">Nucleus</keyword>
<dbReference type="InterPro" id="IPR005120">
    <property type="entry name" value="UPF3_dom"/>
</dbReference>
<evidence type="ECO:0000256" key="3">
    <source>
        <dbReference type="ARBA" id="ARBA00023161"/>
    </source>
</evidence>
<dbReference type="AlphaFoldDB" id="A0A8X8ZJM5"/>
<dbReference type="InterPro" id="IPR039722">
    <property type="entry name" value="Upf3"/>
</dbReference>
<dbReference type="PANTHER" id="PTHR13112">
    <property type="entry name" value="UPF3 REGULATOR OF NONSENSE TRANSCRIPTS-LIKE PROTEIN"/>
    <property type="match status" value="1"/>
</dbReference>
<feature type="region of interest" description="Disordered" evidence="5">
    <location>
        <begin position="427"/>
        <end position="611"/>
    </location>
</feature>
<feature type="domain" description="UPF3" evidence="6">
    <location>
        <begin position="7"/>
        <end position="47"/>
    </location>
</feature>
<comment type="subcellular location">
    <subcellularLocation>
        <location evidence="1">Nucleus</location>
    </subcellularLocation>
</comment>
<dbReference type="InterPro" id="IPR035979">
    <property type="entry name" value="RBD_domain_sf"/>
</dbReference>
<comment type="similarity">
    <text evidence="2">Belongs to the RENT3 family.</text>
</comment>
<evidence type="ECO:0000256" key="1">
    <source>
        <dbReference type="ARBA" id="ARBA00004123"/>
    </source>
</evidence>
<evidence type="ECO:0000256" key="2">
    <source>
        <dbReference type="ARBA" id="ARBA00005991"/>
    </source>
</evidence>
<comment type="caution">
    <text evidence="7">The sequence shown here is derived from an EMBL/GenBank/DDBJ whole genome shotgun (WGS) entry which is preliminary data.</text>
</comment>
<feature type="region of interest" description="Disordered" evidence="5">
    <location>
        <begin position="390"/>
        <end position="414"/>
    </location>
</feature>
<feature type="compositionally biased region" description="Polar residues" evidence="5">
    <location>
        <begin position="515"/>
        <end position="527"/>
    </location>
</feature>
<dbReference type="GO" id="GO:0003729">
    <property type="term" value="F:mRNA binding"/>
    <property type="evidence" value="ECO:0007669"/>
    <property type="project" value="TreeGrafter"/>
</dbReference>
<proteinExistence type="inferred from homology"/>
<dbReference type="Pfam" id="PF03467">
    <property type="entry name" value="Smg4_UPF3"/>
    <property type="match status" value="2"/>
</dbReference>
<dbReference type="Gene3D" id="3.30.70.330">
    <property type="match status" value="1"/>
</dbReference>
<feature type="compositionally biased region" description="Polar residues" evidence="5">
    <location>
        <begin position="334"/>
        <end position="344"/>
    </location>
</feature>
<evidence type="ECO:0000313" key="7">
    <source>
        <dbReference type="EMBL" id="KAG6406379.1"/>
    </source>
</evidence>
<feature type="region of interest" description="Disordered" evidence="5">
    <location>
        <begin position="243"/>
        <end position="284"/>
    </location>
</feature>
<dbReference type="PANTHER" id="PTHR13112:SF0">
    <property type="entry name" value="FI21285P1"/>
    <property type="match status" value="1"/>
</dbReference>
<evidence type="ECO:0000256" key="4">
    <source>
        <dbReference type="ARBA" id="ARBA00023242"/>
    </source>
</evidence>
<dbReference type="GO" id="GO:0000184">
    <property type="term" value="P:nuclear-transcribed mRNA catabolic process, nonsense-mediated decay"/>
    <property type="evidence" value="ECO:0007669"/>
    <property type="project" value="UniProtKB-KW"/>
</dbReference>
<organism evidence="7">
    <name type="scientific">Salvia splendens</name>
    <name type="common">Scarlet sage</name>
    <dbReference type="NCBI Taxonomy" id="180675"/>
    <lineage>
        <taxon>Eukaryota</taxon>
        <taxon>Viridiplantae</taxon>
        <taxon>Streptophyta</taxon>
        <taxon>Embryophyta</taxon>
        <taxon>Tracheophyta</taxon>
        <taxon>Spermatophyta</taxon>
        <taxon>Magnoliopsida</taxon>
        <taxon>eudicotyledons</taxon>
        <taxon>Gunneridae</taxon>
        <taxon>Pentapetalae</taxon>
        <taxon>asterids</taxon>
        <taxon>lamiids</taxon>
        <taxon>Lamiales</taxon>
        <taxon>Lamiaceae</taxon>
        <taxon>Nepetoideae</taxon>
        <taxon>Mentheae</taxon>
        <taxon>Salviinae</taxon>
        <taxon>Salvia</taxon>
        <taxon>Salvia subgen. Calosphace</taxon>
        <taxon>core Calosphace</taxon>
    </lineage>
</organism>
<dbReference type="CDD" id="cd12455">
    <property type="entry name" value="RRM_like_Smg4_UPF3"/>
    <property type="match status" value="1"/>
</dbReference>
<dbReference type="GO" id="GO:0045727">
    <property type="term" value="P:positive regulation of translation"/>
    <property type="evidence" value="ECO:0007669"/>
    <property type="project" value="TreeGrafter"/>
</dbReference>
<dbReference type="InterPro" id="IPR012677">
    <property type="entry name" value="Nucleotide-bd_a/b_plait_sf"/>
</dbReference>
<feature type="compositionally biased region" description="Basic and acidic residues" evidence="5">
    <location>
        <begin position="505"/>
        <end position="514"/>
    </location>
</feature>
<keyword evidence="8" id="KW-1185">Reference proteome</keyword>
<accession>A0A8X8ZJM5</accession>
<name>A0A8X8ZJM5_SALSN</name>
<evidence type="ECO:0000259" key="6">
    <source>
        <dbReference type="Pfam" id="PF03467"/>
    </source>
</evidence>
<reference evidence="7" key="2">
    <citation type="submission" date="2020-08" db="EMBL/GenBank/DDBJ databases">
        <title>Plant Genome Project.</title>
        <authorList>
            <person name="Zhang R.-G."/>
        </authorList>
    </citation>
    <scope>NUCLEOTIDE SEQUENCE</scope>
    <source>
        <strain evidence="7">Huo1</strain>
        <tissue evidence="7">Leaf</tissue>
    </source>
</reference>